<protein>
    <submittedName>
        <fullName evidence="1">Uncharacterized protein</fullName>
    </submittedName>
</protein>
<dbReference type="EMBL" id="JAXIOK010000019">
    <property type="protein sequence ID" value="KAK4748721.1"/>
    <property type="molecule type" value="Genomic_DNA"/>
</dbReference>
<dbReference type="Proteomes" id="UP001345219">
    <property type="component" value="Chromosome 12"/>
</dbReference>
<reference evidence="1 2" key="1">
    <citation type="journal article" date="2023" name="Hortic Res">
        <title>Pangenome of water caltrop reveals structural variations and asymmetric subgenome divergence after allopolyploidization.</title>
        <authorList>
            <person name="Zhang X."/>
            <person name="Chen Y."/>
            <person name="Wang L."/>
            <person name="Yuan Y."/>
            <person name="Fang M."/>
            <person name="Shi L."/>
            <person name="Lu R."/>
            <person name="Comes H.P."/>
            <person name="Ma Y."/>
            <person name="Chen Y."/>
            <person name="Huang G."/>
            <person name="Zhou Y."/>
            <person name="Zheng Z."/>
            <person name="Qiu Y."/>
        </authorList>
    </citation>
    <scope>NUCLEOTIDE SEQUENCE [LARGE SCALE GENOMIC DNA]</scope>
    <source>
        <tissue evidence="1">Roots</tissue>
    </source>
</reference>
<proteinExistence type="predicted"/>
<name>A0AAN7GLG7_9MYRT</name>
<comment type="caution">
    <text evidence="1">The sequence shown here is derived from an EMBL/GenBank/DDBJ whole genome shotgun (WGS) entry which is preliminary data.</text>
</comment>
<evidence type="ECO:0000313" key="2">
    <source>
        <dbReference type="Proteomes" id="UP001345219"/>
    </source>
</evidence>
<evidence type="ECO:0000313" key="1">
    <source>
        <dbReference type="EMBL" id="KAK4748721.1"/>
    </source>
</evidence>
<dbReference type="AlphaFoldDB" id="A0AAN7GLG7"/>
<keyword evidence="2" id="KW-1185">Reference proteome</keyword>
<accession>A0AAN7GLG7</accession>
<sequence length="84" mass="9765">MPRHLEEINSDLHFSRFLFTFILMGRCKRKVITCRVGPNALAMVLRFPVGALCCWLARQVSPDRHHPGYPNHINTSYDRSLRVT</sequence>
<gene>
    <name evidence="1" type="ORF">SAY87_015307</name>
</gene>
<organism evidence="1 2">
    <name type="scientific">Trapa incisa</name>
    <dbReference type="NCBI Taxonomy" id="236973"/>
    <lineage>
        <taxon>Eukaryota</taxon>
        <taxon>Viridiplantae</taxon>
        <taxon>Streptophyta</taxon>
        <taxon>Embryophyta</taxon>
        <taxon>Tracheophyta</taxon>
        <taxon>Spermatophyta</taxon>
        <taxon>Magnoliopsida</taxon>
        <taxon>eudicotyledons</taxon>
        <taxon>Gunneridae</taxon>
        <taxon>Pentapetalae</taxon>
        <taxon>rosids</taxon>
        <taxon>malvids</taxon>
        <taxon>Myrtales</taxon>
        <taxon>Lythraceae</taxon>
        <taxon>Trapa</taxon>
    </lineage>
</organism>